<evidence type="ECO:0000313" key="1">
    <source>
        <dbReference type="EMBL" id="MPN10275.1"/>
    </source>
</evidence>
<reference evidence="1" key="1">
    <citation type="submission" date="2019-08" db="EMBL/GenBank/DDBJ databases">
        <authorList>
            <person name="Kucharzyk K."/>
            <person name="Murdoch R.W."/>
            <person name="Higgins S."/>
            <person name="Loffler F."/>
        </authorList>
    </citation>
    <scope>NUCLEOTIDE SEQUENCE</scope>
</reference>
<dbReference type="EMBL" id="VSSQ01056415">
    <property type="protein sequence ID" value="MPN10275.1"/>
    <property type="molecule type" value="Genomic_DNA"/>
</dbReference>
<accession>A0A645F7D1</accession>
<dbReference type="AlphaFoldDB" id="A0A645F7D1"/>
<gene>
    <name evidence="1" type="ORF">SDC9_157570</name>
</gene>
<protein>
    <submittedName>
        <fullName evidence="1">Uncharacterized protein</fullName>
    </submittedName>
</protein>
<comment type="caution">
    <text evidence="1">The sequence shown here is derived from an EMBL/GenBank/DDBJ whole genome shotgun (WGS) entry which is preliminary data.</text>
</comment>
<name>A0A645F7D1_9ZZZZ</name>
<sequence length="67" mass="7363">MRAARALLFGAWEGNWMAYNTAADVRFPGSDIAVGFFMYPNGESANGRLDSLDPANFAYQITSRKLA</sequence>
<organism evidence="1">
    <name type="scientific">bioreactor metagenome</name>
    <dbReference type="NCBI Taxonomy" id="1076179"/>
    <lineage>
        <taxon>unclassified sequences</taxon>
        <taxon>metagenomes</taxon>
        <taxon>ecological metagenomes</taxon>
    </lineage>
</organism>
<proteinExistence type="predicted"/>